<dbReference type="Pfam" id="PF00550">
    <property type="entry name" value="PP-binding"/>
    <property type="match status" value="1"/>
</dbReference>
<dbReference type="Pfam" id="PF21089">
    <property type="entry name" value="PKS_DH_N"/>
    <property type="match status" value="1"/>
</dbReference>
<reference evidence="9 10" key="1">
    <citation type="submission" date="2020-02" db="EMBL/GenBank/DDBJ databases">
        <title>Whole-genome analyses of novel actinobacteria.</title>
        <authorList>
            <person name="Sahin N."/>
            <person name="Tatar D."/>
        </authorList>
    </citation>
    <scope>NUCLEOTIDE SEQUENCE [LARGE SCALE GENOMIC DNA]</scope>
    <source>
        <strain evidence="9 10">SB3404</strain>
    </source>
</reference>
<keyword evidence="3" id="KW-0808">Transferase</keyword>
<feature type="region of interest" description="Disordered" evidence="6">
    <location>
        <begin position="68"/>
        <end position="106"/>
    </location>
</feature>
<dbReference type="InterPro" id="IPR036736">
    <property type="entry name" value="ACP-like_sf"/>
</dbReference>
<protein>
    <submittedName>
        <fullName evidence="9">Beta-ketoacyl synthase</fullName>
    </submittedName>
</protein>
<dbReference type="GO" id="GO:0017000">
    <property type="term" value="P:antibiotic biosynthetic process"/>
    <property type="evidence" value="ECO:0007669"/>
    <property type="project" value="UniProtKB-ARBA"/>
</dbReference>
<evidence type="ECO:0000256" key="1">
    <source>
        <dbReference type="ARBA" id="ARBA00022450"/>
    </source>
</evidence>
<dbReference type="InterPro" id="IPR049552">
    <property type="entry name" value="PKS_DH_N"/>
</dbReference>
<evidence type="ECO:0000256" key="3">
    <source>
        <dbReference type="ARBA" id="ARBA00022679"/>
    </source>
</evidence>
<dbReference type="PROSITE" id="PS52019">
    <property type="entry name" value="PKS_MFAS_DH"/>
    <property type="match status" value="1"/>
</dbReference>
<dbReference type="RefSeq" id="WP_206441542.1">
    <property type="nucleotide sequence ID" value="NZ_JAAKZZ010000079.1"/>
</dbReference>
<dbReference type="SUPFAM" id="SSF47336">
    <property type="entry name" value="ACP-like"/>
    <property type="match status" value="1"/>
</dbReference>
<keyword evidence="10" id="KW-1185">Reference proteome</keyword>
<dbReference type="FunFam" id="1.10.1200.10:FF:000007">
    <property type="entry name" value="Probable polyketide synthase pks17"/>
    <property type="match status" value="1"/>
</dbReference>
<organism evidence="9 10">
    <name type="scientific">Streptomyces boncukensis</name>
    <dbReference type="NCBI Taxonomy" id="2711219"/>
    <lineage>
        <taxon>Bacteria</taxon>
        <taxon>Bacillati</taxon>
        <taxon>Actinomycetota</taxon>
        <taxon>Actinomycetes</taxon>
        <taxon>Kitasatosporales</taxon>
        <taxon>Streptomycetaceae</taxon>
        <taxon>Streptomyces</taxon>
    </lineage>
</organism>
<dbReference type="InterPro" id="IPR020806">
    <property type="entry name" value="PKS_PP-bd"/>
</dbReference>
<evidence type="ECO:0000259" key="7">
    <source>
        <dbReference type="PROSITE" id="PS50075"/>
    </source>
</evidence>
<accession>A0A6G4WW27</accession>
<name>A0A6G4WW27_9ACTN</name>
<dbReference type="InterPro" id="IPR049551">
    <property type="entry name" value="PKS_DH_C"/>
</dbReference>
<dbReference type="PANTHER" id="PTHR43775:SF51">
    <property type="entry name" value="INACTIVE PHENOLPHTHIOCEROL SYNTHESIS POLYKETIDE SYNTHASE TYPE I PKS1-RELATED"/>
    <property type="match status" value="1"/>
</dbReference>
<feature type="domain" description="PKS/mFAS DH" evidence="8">
    <location>
        <begin position="1"/>
        <end position="256"/>
    </location>
</feature>
<feature type="non-terminal residue" evidence="9">
    <location>
        <position position="1"/>
    </location>
</feature>
<evidence type="ECO:0000256" key="4">
    <source>
        <dbReference type="ARBA" id="ARBA00023268"/>
    </source>
</evidence>
<dbReference type="SMART" id="SM00826">
    <property type="entry name" value="PKS_DH"/>
    <property type="match status" value="1"/>
</dbReference>
<evidence type="ECO:0000256" key="6">
    <source>
        <dbReference type="SAM" id="MobiDB-lite"/>
    </source>
</evidence>
<dbReference type="Gene3D" id="3.10.129.110">
    <property type="entry name" value="Polyketide synthase dehydratase"/>
    <property type="match status" value="1"/>
</dbReference>
<evidence type="ECO:0000256" key="5">
    <source>
        <dbReference type="PROSITE-ProRule" id="PRU01363"/>
    </source>
</evidence>
<feature type="active site" description="Proton acceptor; for dehydratase activity" evidence="5">
    <location>
        <position position="1"/>
    </location>
</feature>
<feature type="domain" description="Carrier" evidence="7">
    <location>
        <begin position="307"/>
        <end position="382"/>
    </location>
</feature>
<feature type="region of interest" description="Disordered" evidence="6">
    <location>
        <begin position="257"/>
        <end position="288"/>
    </location>
</feature>
<feature type="active site" description="Proton donor; for dehydratase activity" evidence="5">
    <location>
        <position position="174"/>
    </location>
</feature>
<evidence type="ECO:0000256" key="2">
    <source>
        <dbReference type="ARBA" id="ARBA00022553"/>
    </source>
</evidence>
<keyword evidence="2" id="KW-0597">Phosphoprotein</keyword>
<comment type="caution">
    <text evidence="9">The sequence shown here is derived from an EMBL/GenBank/DDBJ whole genome shotgun (WGS) entry which is preliminary data.</text>
</comment>
<dbReference type="GO" id="GO:0006633">
    <property type="term" value="P:fatty acid biosynthetic process"/>
    <property type="evidence" value="ECO:0007669"/>
    <property type="project" value="TreeGrafter"/>
</dbReference>
<dbReference type="EMBL" id="JAAKZZ010000079">
    <property type="protein sequence ID" value="NGO68807.1"/>
    <property type="molecule type" value="Genomic_DNA"/>
</dbReference>
<dbReference type="InterPro" id="IPR049900">
    <property type="entry name" value="PKS_mFAS_DH"/>
</dbReference>
<dbReference type="GO" id="GO:0031177">
    <property type="term" value="F:phosphopantetheine binding"/>
    <property type="evidence" value="ECO:0007669"/>
    <property type="project" value="InterPro"/>
</dbReference>
<sequence length="469" mass="48413">HTVAGTAVVPGAALVEWALRAADEAGCGAVAELGLRAPLTLPESGAVLVQVGVEAPDAEGLCDVRVSSRPDDGQHWTCHATGTLGPPPPAEEGQGQEDQDRAEALDGAWPPAGAEPVDLDGFYERAAAAEYGYGPAFRGLRAVWRHGEELLAEAVLPGAAGGHDGFAVHPALLDAALQPALLEGPGADDGRTWLPFAWSGVTLWADEATAVRVRLTPLESGAGERELKVVVADAAGAPVLTAESVVLLPADAEQLRAAARSAGHGRPDPAQAPRAGRPGRRRTAAGVGPSVDWSSRLAALPADERSRALLGLVREHAAAVLGHTDPAAVPVDAAFKDLGFTSLTAVELRDRLAGATGLRLPVAFVFRHPTPEGIAGELLRRLAPEDGGSERPDALTPLLGELSRLDAALGAAVLEDGDLGAVTARLEDLLTKWKEARRPPSEAATSVDTLQTASPEQVLAFIDNELGVS</sequence>
<dbReference type="Proteomes" id="UP000477722">
    <property type="component" value="Unassembled WGS sequence"/>
</dbReference>
<dbReference type="Gene3D" id="1.10.1200.10">
    <property type="entry name" value="ACP-like"/>
    <property type="match status" value="1"/>
</dbReference>
<evidence type="ECO:0000259" key="8">
    <source>
        <dbReference type="PROSITE" id="PS52019"/>
    </source>
</evidence>
<dbReference type="PROSITE" id="PS50075">
    <property type="entry name" value="CARRIER"/>
    <property type="match status" value="1"/>
</dbReference>
<proteinExistence type="predicted"/>
<keyword evidence="4" id="KW-0511">Multifunctional enzyme</keyword>
<dbReference type="PANTHER" id="PTHR43775">
    <property type="entry name" value="FATTY ACID SYNTHASE"/>
    <property type="match status" value="1"/>
</dbReference>
<dbReference type="GO" id="GO:0004312">
    <property type="term" value="F:fatty acid synthase activity"/>
    <property type="evidence" value="ECO:0007669"/>
    <property type="project" value="TreeGrafter"/>
</dbReference>
<dbReference type="InterPro" id="IPR050091">
    <property type="entry name" value="PKS_NRPS_Biosynth_Enz"/>
</dbReference>
<evidence type="ECO:0000313" key="10">
    <source>
        <dbReference type="Proteomes" id="UP000477722"/>
    </source>
</evidence>
<dbReference type="AlphaFoldDB" id="A0A6G4WW27"/>
<evidence type="ECO:0000313" key="9">
    <source>
        <dbReference type="EMBL" id="NGO68807.1"/>
    </source>
</evidence>
<dbReference type="InterPro" id="IPR020807">
    <property type="entry name" value="PKS_DH"/>
</dbReference>
<feature type="region of interest" description="N-terminal hotdog fold" evidence="5">
    <location>
        <begin position="1"/>
        <end position="91"/>
    </location>
</feature>
<dbReference type="Pfam" id="PF14765">
    <property type="entry name" value="PS-DH"/>
    <property type="match status" value="1"/>
</dbReference>
<dbReference type="InterPro" id="IPR042104">
    <property type="entry name" value="PKS_dehydratase_sf"/>
</dbReference>
<dbReference type="InterPro" id="IPR009081">
    <property type="entry name" value="PP-bd_ACP"/>
</dbReference>
<keyword evidence="1" id="KW-0596">Phosphopantetheine</keyword>
<dbReference type="SMART" id="SM00823">
    <property type="entry name" value="PKS_PP"/>
    <property type="match status" value="1"/>
</dbReference>
<feature type="region of interest" description="C-terminal hotdog fold" evidence="5">
    <location>
        <begin position="114"/>
        <end position="256"/>
    </location>
</feature>
<gene>
    <name evidence="9" type="ORF">G5C65_10660</name>
</gene>